<accession>A0ABV9HKV4</accession>
<dbReference type="InterPro" id="IPR037401">
    <property type="entry name" value="SnoaL-like"/>
</dbReference>
<dbReference type="Pfam" id="PF13474">
    <property type="entry name" value="SnoaL_3"/>
    <property type="match status" value="1"/>
</dbReference>
<dbReference type="RefSeq" id="WP_377139262.1">
    <property type="nucleotide sequence ID" value="NZ_JBHSFI010000007.1"/>
</dbReference>
<dbReference type="EMBL" id="JBHSFI010000007">
    <property type="protein sequence ID" value="MFC4630872.1"/>
    <property type="molecule type" value="Genomic_DNA"/>
</dbReference>
<dbReference type="InterPro" id="IPR032710">
    <property type="entry name" value="NTF2-like_dom_sf"/>
</dbReference>
<feature type="domain" description="SnoaL-like" evidence="1">
    <location>
        <begin position="28"/>
        <end position="153"/>
    </location>
</feature>
<evidence type="ECO:0000259" key="1">
    <source>
        <dbReference type="Pfam" id="PF13474"/>
    </source>
</evidence>
<reference evidence="3" key="1">
    <citation type="journal article" date="2019" name="Int. J. Syst. Evol. Microbiol.">
        <title>The Global Catalogue of Microorganisms (GCM) 10K type strain sequencing project: providing services to taxonomists for standard genome sequencing and annotation.</title>
        <authorList>
            <consortium name="The Broad Institute Genomics Platform"/>
            <consortium name="The Broad Institute Genome Sequencing Center for Infectious Disease"/>
            <person name="Wu L."/>
            <person name="Ma J."/>
        </authorList>
    </citation>
    <scope>NUCLEOTIDE SEQUENCE [LARGE SCALE GENOMIC DNA]</scope>
    <source>
        <strain evidence="3">CCUG 42722</strain>
    </source>
</reference>
<evidence type="ECO:0000313" key="3">
    <source>
        <dbReference type="Proteomes" id="UP001596011"/>
    </source>
</evidence>
<comment type="caution">
    <text evidence="2">The sequence shown here is derived from an EMBL/GenBank/DDBJ whole genome shotgun (WGS) entry which is preliminary data.</text>
</comment>
<organism evidence="2 3">
    <name type="scientific">Promicromonospora alba</name>
    <dbReference type="NCBI Taxonomy" id="1616110"/>
    <lineage>
        <taxon>Bacteria</taxon>
        <taxon>Bacillati</taxon>
        <taxon>Actinomycetota</taxon>
        <taxon>Actinomycetes</taxon>
        <taxon>Micrococcales</taxon>
        <taxon>Promicromonosporaceae</taxon>
        <taxon>Promicromonospora</taxon>
    </lineage>
</organism>
<gene>
    <name evidence="2" type="ORF">ACFO6V_21680</name>
</gene>
<dbReference type="Gene3D" id="3.10.450.50">
    <property type="match status" value="1"/>
</dbReference>
<keyword evidence="3" id="KW-1185">Reference proteome</keyword>
<protein>
    <submittedName>
        <fullName evidence="2">YybH family protein</fullName>
    </submittedName>
</protein>
<evidence type="ECO:0000313" key="2">
    <source>
        <dbReference type="EMBL" id="MFC4630872.1"/>
    </source>
</evidence>
<dbReference type="Proteomes" id="UP001596011">
    <property type="component" value="Unassembled WGS sequence"/>
</dbReference>
<name>A0ABV9HKV4_9MICO</name>
<proteinExistence type="predicted"/>
<dbReference type="SUPFAM" id="SSF54427">
    <property type="entry name" value="NTF2-like"/>
    <property type="match status" value="1"/>
</dbReference>
<sequence>MNTGNEVIGIVGGEVEGEAASGAGEAQIRQQVDVLVERIEAKDLDGLGRLYASDVVSFDVEPPLQHLGRDAKLRSWTSAFTFFRDVRYELRDLACTVDENVAFAHGFGRLSGTLASGTETGTETDGMWVRVTLCFRRVDGEWLITHDQVSVPFDVRSGRGVADLEP</sequence>